<evidence type="ECO:0000256" key="5">
    <source>
        <dbReference type="ARBA" id="ARBA00022496"/>
    </source>
</evidence>
<evidence type="ECO:0000256" key="16">
    <source>
        <dbReference type="SAM" id="MobiDB-lite"/>
    </source>
</evidence>
<evidence type="ECO:0000256" key="6">
    <source>
        <dbReference type="ARBA" id="ARBA00022692"/>
    </source>
</evidence>
<evidence type="ECO:0000259" key="17">
    <source>
        <dbReference type="Pfam" id="PF00593"/>
    </source>
</evidence>
<feature type="domain" description="TonB-dependent receptor plug" evidence="18">
    <location>
        <begin position="115"/>
        <end position="214"/>
    </location>
</feature>
<accession>V5YP26</accession>
<evidence type="ECO:0000256" key="7">
    <source>
        <dbReference type="ARBA" id="ARBA00022729"/>
    </source>
</evidence>
<dbReference type="GO" id="GO:0015891">
    <property type="term" value="P:siderophore transport"/>
    <property type="evidence" value="ECO:0007669"/>
    <property type="project" value="InterPro"/>
</dbReference>
<keyword evidence="10 15" id="KW-0798">TonB box</keyword>
<evidence type="ECO:0000256" key="11">
    <source>
        <dbReference type="ARBA" id="ARBA00023136"/>
    </source>
</evidence>
<reference evidence="19" key="1">
    <citation type="journal article" date="2014" name="Microbiology">
        <title>A 2,4-dichlorophenoxyacetic acid degradation plasmid pM7012 discloses distribution of an unclassified megaplasmid group across bacterial species.</title>
        <authorList>
            <person name="Sakai Y."/>
            <person name="Ogawa N."/>
            <person name="Shimomura Y."/>
            <person name="Fujii T."/>
        </authorList>
    </citation>
    <scope>NUCLEOTIDE SEQUENCE</scope>
    <source>
        <strain evidence="19">M701</strain>
    </source>
</reference>
<keyword evidence="5" id="KW-0410">Iron transport</keyword>
<protein>
    <submittedName>
        <fullName evidence="19">TonB-dependent receptor</fullName>
    </submittedName>
</protein>
<evidence type="ECO:0000256" key="4">
    <source>
        <dbReference type="ARBA" id="ARBA00022452"/>
    </source>
</evidence>
<keyword evidence="7" id="KW-0732">Signal</keyword>
<feature type="domain" description="TonB-dependent receptor-like beta-barrel" evidence="17">
    <location>
        <begin position="309"/>
        <end position="742"/>
    </location>
</feature>
<dbReference type="EMBL" id="AB853026">
    <property type="protein sequence ID" value="BAO19152.1"/>
    <property type="molecule type" value="Genomic_DNA"/>
</dbReference>
<evidence type="ECO:0000313" key="19">
    <source>
        <dbReference type="EMBL" id="BAO19152.1"/>
    </source>
</evidence>
<dbReference type="InterPro" id="IPR000531">
    <property type="entry name" value="Beta-barrel_TonB"/>
</dbReference>
<dbReference type="InterPro" id="IPR012910">
    <property type="entry name" value="Plug_dom"/>
</dbReference>
<dbReference type="InterPro" id="IPR037066">
    <property type="entry name" value="Plug_dom_sf"/>
</dbReference>
<feature type="region of interest" description="Disordered" evidence="16">
    <location>
        <begin position="63"/>
        <end position="83"/>
    </location>
</feature>
<dbReference type="NCBIfam" id="TIGR01783">
    <property type="entry name" value="TonB-siderophor"/>
    <property type="match status" value="1"/>
</dbReference>
<dbReference type="PANTHER" id="PTHR32552">
    <property type="entry name" value="FERRICHROME IRON RECEPTOR-RELATED"/>
    <property type="match status" value="1"/>
</dbReference>
<keyword evidence="12 19" id="KW-0675">Receptor</keyword>
<keyword evidence="9" id="KW-0406">Ion transport</keyword>
<evidence type="ECO:0000256" key="9">
    <source>
        <dbReference type="ARBA" id="ARBA00023065"/>
    </source>
</evidence>
<evidence type="ECO:0000256" key="13">
    <source>
        <dbReference type="ARBA" id="ARBA00023237"/>
    </source>
</evidence>
<evidence type="ECO:0000259" key="18">
    <source>
        <dbReference type="Pfam" id="PF07715"/>
    </source>
</evidence>
<evidence type="ECO:0000256" key="14">
    <source>
        <dbReference type="PROSITE-ProRule" id="PRU01360"/>
    </source>
</evidence>
<keyword evidence="4 14" id="KW-1134">Transmembrane beta strand</keyword>
<keyword evidence="8" id="KW-0408">Iron</keyword>
<dbReference type="SUPFAM" id="SSF56935">
    <property type="entry name" value="Porins"/>
    <property type="match status" value="1"/>
</dbReference>
<sequence>MIEQSRDESCVVAIGDSRSAIEKRTGGIEVKKSRIKRIGHGVARGLSAPLLAIALVHPATAQESPAAGTAKPGSPDTSTLPPVDVRANASSQVPVIDNINDPEQVTGLSKTGTALKDLPASVQVIPRALLTEQGATMLRQGVANASGVNVGGQDTKGYYDHFLIRGLNAQIYNDGFSDGDLLGGVSHSLNGVERIEVLEGPGSALFGSGPPGGTINLVHYEPSSEFHFGGNIQSGSFGTIGGSGYVTGPTGIAGLNYRVDATVSRSDGFRDLASRDEEIRPAFEWKLDNHKINFSLDARDIHETPDSYGLIYFHGTPITGVPIDAKYSTPFAYARGNYVRPTLTDEWKISDILTINNRFSYLHHSLDVLGNGDSTSTKVSDGEVVGRQLRQQDDSDNSIDYQLEPVWRFGTGSVKHTLLTGFEYQHQTIDTERTTADLPNIPDAFAPVPPETSLAGLTFLCDAKHSCDNDHLVANYYSLYATDQIDVTDKLKVRAGVRKDWWDTSLTPNITVPGRFDTQGQPLVAGVTDSRNDAPVSWNIGVLYKVLPWMSPYVGVSKSHLTNFNSESTQNGIGAPESALQYEVGVKFSFLDDRYVLNTALFDVSRDNVATLTTINGVESVVFDGQKTKGAEASLDASITPQWHLTANFTAQDPKITDNPQALASVGNRPQGAPAFIGNLWTTYDFSIDGVPGFHVGAGVNYAAKSYSDATNVNSIPSYVIANAAFGYETSRWGVDLNVHNLTDRRYFIAANAAGAYVGESLSAFVSLHAHF</sequence>
<dbReference type="AlphaFoldDB" id="V5YP26"/>
<evidence type="ECO:0000256" key="15">
    <source>
        <dbReference type="RuleBase" id="RU003357"/>
    </source>
</evidence>
<proteinExistence type="inferred from homology"/>
<evidence type="ECO:0000256" key="10">
    <source>
        <dbReference type="ARBA" id="ARBA00023077"/>
    </source>
</evidence>
<keyword evidence="13 14" id="KW-0998">Cell outer membrane</keyword>
<dbReference type="Gene3D" id="2.40.170.20">
    <property type="entry name" value="TonB-dependent receptor, beta-barrel domain"/>
    <property type="match status" value="1"/>
</dbReference>
<dbReference type="Pfam" id="PF07715">
    <property type="entry name" value="Plug"/>
    <property type="match status" value="1"/>
</dbReference>
<dbReference type="InterPro" id="IPR010105">
    <property type="entry name" value="TonB_sidphr_rcpt"/>
</dbReference>
<comment type="subcellular location">
    <subcellularLocation>
        <location evidence="1 14">Cell outer membrane</location>
        <topology evidence="1 14">Multi-pass membrane protein</topology>
    </subcellularLocation>
</comment>
<name>V5YP26_9BURK</name>
<dbReference type="PANTHER" id="PTHR32552:SF68">
    <property type="entry name" value="FERRICHROME OUTER MEMBRANE TRANSPORTER_PHAGE RECEPTOR"/>
    <property type="match status" value="1"/>
</dbReference>
<keyword evidence="3 14" id="KW-0813">Transport</keyword>
<organism evidence="19">
    <name type="scientific">Burkholderia sp. M701</name>
    <dbReference type="NCBI Taxonomy" id="326454"/>
    <lineage>
        <taxon>Bacteria</taxon>
        <taxon>Pseudomonadati</taxon>
        <taxon>Pseudomonadota</taxon>
        <taxon>Betaproteobacteria</taxon>
        <taxon>Burkholderiales</taxon>
        <taxon>Burkholderiaceae</taxon>
        <taxon>Burkholderia</taxon>
    </lineage>
</organism>
<dbReference type="CDD" id="cd01347">
    <property type="entry name" value="ligand_gated_channel"/>
    <property type="match status" value="1"/>
</dbReference>
<evidence type="ECO:0000256" key="12">
    <source>
        <dbReference type="ARBA" id="ARBA00023170"/>
    </source>
</evidence>
<geneLocation type="plasmid" evidence="19">
    <name>pM7012</name>
</geneLocation>
<dbReference type="PROSITE" id="PS52016">
    <property type="entry name" value="TONB_DEPENDENT_REC_3"/>
    <property type="match status" value="1"/>
</dbReference>
<dbReference type="GO" id="GO:0015344">
    <property type="term" value="F:siderophore uptake transmembrane transporter activity"/>
    <property type="evidence" value="ECO:0007669"/>
    <property type="project" value="TreeGrafter"/>
</dbReference>
<keyword evidence="6 14" id="KW-0812">Transmembrane</keyword>
<dbReference type="GO" id="GO:0038023">
    <property type="term" value="F:signaling receptor activity"/>
    <property type="evidence" value="ECO:0007669"/>
    <property type="project" value="InterPro"/>
</dbReference>
<dbReference type="InterPro" id="IPR036942">
    <property type="entry name" value="Beta-barrel_TonB_sf"/>
</dbReference>
<keyword evidence="19" id="KW-0614">Plasmid</keyword>
<dbReference type="InterPro" id="IPR039426">
    <property type="entry name" value="TonB-dep_rcpt-like"/>
</dbReference>
<evidence type="ECO:0000256" key="8">
    <source>
        <dbReference type="ARBA" id="ARBA00023004"/>
    </source>
</evidence>
<evidence type="ECO:0000256" key="3">
    <source>
        <dbReference type="ARBA" id="ARBA00022448"/>
    </source>
</evidence>
<keyword evidence="11 14" id="KW-0472">Membrane</keyword>
<evidence type="ECO:0000256" key="2">
    <source>
        <dbReference type="ARBA" id="ARBA00009810"/>
    </source>
</evidence>
<evidence type="ECO:0000256" key="1">
    <source>
        <dbReference type="ARBA" id="ARBA00004571"/>
    </source>
</evidence>
<dbReference type="GO" id="GO:0009279">
    <property type="term" value="C:cell outer membrane"/>
    <property type="evidence" value="ECO:0007669"/>
    <property type="project" value="UniProtKB-SubCell"/>
</dbReference>
<comment type="similarity">
    <text evidence="2 14 15">Belongs to the TonB-dependent receptor family.</text>
</comment>
<dbReference type="Gene3D" id="2.170.130.10">
    <property type="entry name" value="TonB-dependent receptor, plug domain"/>
    <property type="match status" value="1"/>
</dbReference>
<reference evidence="19" key="2">
    <citation type="submission" date="2024-06" db="EMBL/GenBank/DDBJ databases">
        <authorList>
            <person name="Sakai Y."/>
            <person name="Fujii T."/>
        </authorList>
    </citation>
    <scope>NUCLEOTIDE SEQUENCE</scope>
    <source>
        <strain evidence="19">M701</strain>
        <plasmid evidence="19">pM7012</plasmid>
    </source>
</reference>
<dbReference type="RefSeq" id="WP_023842694.1">
    <property type="nucleotide sequence ID" value="NC_022995.1"/>
</dbReference>
<dbReference type="Pfam" id="PF00593">
    <property type="entry name" value="TonB_dep_Rec_b-barrel"/>
    <property type="match status" value="1"/>
</dbReference>